<keyword evidence="1 2" id="KW-0808">Transferase</keyword>
<dbReference type="GO" id="GO:0008654">
    <property type="term" value="P:phospholipid biosynthetic process"/>
    <property type="evidence" value="ECO:0007669"/>
    <property type="project" value="InterPro"/>
</dbReference>
<name>A0A6J4HED0_9ACTN</name>
<organism evidence="5">
    <name type="scientific">uncultured Mycobacteriales bacterium</name>
    <dbReference type="NCBI Taxonomy" id="581187"/>
    <lineage>
        <taxon>Bacteria</taxon>
        <taxon>Bacillati</taxon>
        <taxon>Actinomycetota</taxon>
        <taxon>Actinomycetes</taxon>
        <taxon>Mycobacteriales</taxon>
        <taxon>environmental samples</taxon>
    </lineage>
</organism>
<dbReference type="InterPro" id="IPR048254">
    <property type="entry name" value="CDP_ALCOHOL_P_TRANSF_CS"/>
</dbReference>
<dbReference type="InterPro" id="IPR000462">
    <property type="entry name" value="CDP-OH_P_trans"/>
</dbReference>
<dbReference type="Gene3D" id="1.20.120.1760">
    <property type="match status" value="1"/>
</dbReference>
<evidence type="ECO:0000256" key="3">
    <source>
        <dbReference type="SAM" id="MobiDB-lite"/>
    </source>
</evidence>
<dbReference type="AlphaFoldDB" id="A0A6J4HED0"/>
<keyword evidence="4" id="KW-0472">Membrane</keyword>
<gene>
    <name evidence="5" type="ORF">AVDCRST_MAG41-487</name>
</gene>
<feature type="region of interest" description="Disordered" evidence="3">
    <location>
        <begin position="1"/>
        <end position="35"/>
    </location>
</feature>
<evidence type="ECO:0000256" key="2">
    <source>
        <dbReference type="RuleBase" id="RU003750"/>
    </source>
</evidence>
<feature type="transmembrane region" description="Helical" evidence="4">
    <location>
        <begin position="104"/>
        <end position="121"/>
    </location>
</feature>
<protein>
    <recommendedName>
        <fullName evidence="6">CDP-alcohol phosphatidyltransferase</fullName>
    </recommendedName>
</protein>
<accession>A0A6J4HED0</accession>
<sequence>MPELDELGAAAPVAPARRAGAPAAGSVPPPAGREGYRDTVRRLAGAQKPPAVGSPAYSRFVNRRIGRYLAAAAFQLGMTPNQVTAVSAAFSAAGILAIALVEPAWWVGVLVAVALALGYALDSADGQLARLRGGGSPAGEWLDHVVDCMKILTLHLAVLISLFRFADLPAGWLLLPVAYVVVDSTAFFAMTLNDQLKRGRVAARSGPVVPSLRRSLLVLPTDYGVLCLAFLLLGWQAGFLAGYGLLLAANAVYLAAALVKWYRAMAALGRS</sequence>
<feature type="transmembrane region" description="Helical" evidence="4">
    <location>
        <begin position="172"/>
        <end position="193"/>
    </location>
</feature>
<proteinExistence type="inferred from homology"/>
<keyword evidence="4" id="KW-1133">Transmembrane helix</keyword>
<dbReference type="PROSITE" id="PS00379">
    <property type="entry name" value="CDP_ALCOHOL_P_TRANSF"/>
    <property type="match status" value="1"/>
</dbReference>
<evidence type="ECO:0008006" key="6">
    <source>
        <dbReference type="Google" id="ProtNLM"/>
    </source>
</evidence>
<dbReference type="InterPro" id="IPR043130">
    <property type="entry name" value="CDP-OH_PTrfase_TM_dom"/>
</dbReference>
<dbReference type="Pfam" id="PF01066">
    <property type="entry name" value="CDP-OH_P_transf"/>
    <property type="match status" value="1"/>
</dbReference>
<dbReference type="GO" id="GO:0016780">
    <property type="term" value="F:phosphotransferase activity, for other substituted phosphate groups"/>
    <property type="evidence" value="ECO:0007669"/>
    <property type="project" value="InterPro"/>
</dbReference>
<evidence type="ECO:0000256" key="1">
    <source>
        <dbReference type="ARBA" id="ARBA00022679"/>
    </source>
</evidence>
<feature type="transmembrane region" description="Helical" evidence="4">
    <location>
        <begin position="241"/>
        <end position="262"/>
    </location>
</feature>
<evidence type="ECO:0000313" key="5">
    <source>
        <dbReference type="EMBL" id="CAA9220813.1"/>
    </source>
</evidence>
<dbReference type="GO" id="GO:0016020">
    <property type="term" value="C:membrane"/>
    <property type="evidence" value="ECO:0007669"/>
    <property type="project" value="InterPro"/>
</dbReference>
<evidence type="ECO:0000256" key="4">
    <source>
        <dbReference type="SAM" id="Phobius"/>
    </source>
</evidence>
<feature type="compositionally biased region" description="Low complexity" evidence="3">
    <location>
        <begin position="8"/>
        <end position="26"/>
    </location>
</feature>
<reference evidence="5" key="1">
    <citation type="submission" date="2020-02" db="EMBL/GenBank/DDBJ databases">
        <authorList>
            <person name="Meier V. D."/>
        </authorList>
    </citation>
    <scope>NUCLEOTIDE SEQUENCE</scope>
    <source>
        <strain evidence="5">AVDCRST_MAG41</strain>
    </source>
</reference>
<comment type="similarity">
    <text evidence="2">Belongs to the CDP-alcohol phosphatidyltransferase class-I family.</text>
</comment>
<keyword evidence="4" id="KW-0812">Transmembrane</keyword>
<dbReference type="EMBL" id="CADCTP010000047">
    <property type="protein sequence ID" value="CAA9220813.1"/>
    <property type="molecule type" value="Genomic_DNA"/>
</dbReference>
<feature type="transmembrane region" description="Helical" evidence="4">
    <location>
        <begin position="214"/>
        <end position="235"/>
    </location>
</feature>